<feature type="non-terminal residue" evidence="1">
    <location>
        <position position="179"/>
    </location>
</feature>
<organism evidence="1 2">
    <name type="scientific">Racocetra persica</name>
    <dbReference type="NCBI Taxonomy" id="160502"/>
    <lineage>
        <taxon>Eukaryota</taxon>
        <taxon>Fungi</taxon>
        <taxon>Fungi incertae sedis</taxon>
        <taxon>Mucoromycota</taxon>
        <taxon>Glomeromycotina</taxon>
        <taxon>Glomeromycetes</taxon>
        <taxon>Diversisporales</taxon>
        <taxon>Gigasporaceae</taxon>
        <taxon>Racocetra</taxon>
    </lineage>
</organism>
<keyword evidence="2" id="KW-1185">Reference proteome</keyword>
<proteinExistence type="predicted"/>
<dbReference type="Proteomes" id="UP000789920">
    <property type="component" value="Unassembled WGS sequence"/>
</dbReference>
<comment type="caution">
    <text evidence="1">The sequence shown here is derived from an EMBL/GenBank/DDBJ whole genome shotgun (WGS) entry which is preliminary data.</text>
</comment>
<accession>A0ACA9S7I2</accession>
<dbReference type="EMBL" id="CAJVQC010096244">
    <property type="protein sequence ID" value="CAG8828870.1"/>
    <property type="molecule type" value="Genomic_DNA"/>
</dbReference>
<reference evidence="1" key="1">
    <citation type="submission" date="2021-06" db="EMBL/GenBank/DDBJ databases">
        <authorList>
            <person name="Kallberg Y."/>
            <person name="Tangrot J."/>
            <person name="Rosling A."/>
        </authorList>
    </citation>
    <scope>NUCLEOTIDE SEQUENCE</scope>
    <source>
        <strain evidence="1">MA461A</strain>
    </source>
</reference>
<sequence>DKELETQQNQQKITNLTKKKDKLQTQLDLATKTKEQLAEELQKEKGWLDKIIGSSSSDFSSSSLKKTVSEEEKRGEYPEIVSQYHSFVVLMISLEKTIGIPIKTHNNLNQSKIVKMEEYREGKSFAELRKNWEKGYFKPGLYPELDAEFEKLFSAWKKDMDNLPVLEEISVIVVGLWVG</sequence>
<protein>
    <submittedName>
        <fullName evidence="1">32682_t:CDS:1</fullName>
    </submittedName>
</protein>
<gene>
    <name evidence="1" type="ORF">RPERSI_LOCUS27356</name>
</gene>
<name>A0ACA9S7I2_9GLOM</name>
<feature type="non-terminal residue" evidence="1">
    <location>
        <position position="1"/>
    </location>
</feature>
<evidence type="ECO:0000313" key="2">
    <source>
        <dbReference type="Proteomes" id="UP000789920"/>
    </source>
</evidence>
<evidence type="ECO:0000313" key="1">
    <source>
        <dbReference type="EMBL" id="CAG8828870.1"/>
    </source>
</evidence>